<feature type="binding site" description="axial binding residue" evidence="5">
    <location>
        <position position="454"/>
    </location>
    <ligand>
        <name>heme</name>
        <dbReference type="ChEBI" id="CHEBI:30413"/>
    </ligand>
    <ligandPart>
        <name>Fe</name>
        <dbReference type="ChEBI" id="CHEBI:18248"/>
    </ligandPart>
</feature>
<dbReference type="Pfam" id="PF00067">
    <property type="entry name" value="p450"/>
    <property type="match status" value="1"/>
</dbReference>
<dbReference type="PRINTS" id="PR00385">
    <property type="entry name" value="P450"/>
</dbReference>
<keyword evidence="8" id="KW-1185">Reference proteome</keyword>
<dbReference type="VEuPathDB" id="FungiDB:PYU1_G011795"/>
<feature type="chain" id="PRO_5003868356" description="Cytochrome P450" evidence="6">
    <location>
        <begin position="20"/>
        <end position="516"/>
    </location>
</feature>
<dbReference type="InParanoid" id="K3X3M2"/>
<accession>K3X3M2</accession>
<evidence type="ECO:0008006" key="9">
    <source>
        <dbReference type="Google" id="ProtNLM"/>
    </source>
</evidence>
<evidence type="ECO:0000256" key="4">
    <source>
        <dbReference type="ARBA" id="ARBA00023004"/>
    </source>
</evidence>
<keyword evidence="2 5" id="KW-0479">Metal-binding</keyword>
<proteinExistence type="inferred from homology"/>
<dbReference type="STRING" id="431595.K3X3M2"/>
<keyword evidence="4 5" id="KW-0408">Iron</keyword>
<dbReference type="PANTHER" id="PTHR24296">
    <property type="entry name" value="CYTOCHROME P450"/>
    <property type="match status" value="1"/>
</dbReference>
<dbReference type="GO" id="GO:0020037">
    <property type="term" value="F:heme binding"/>
    <property type="evidence" value="ECO:0007669"/>
    <property type="project" value="InterPro"/>
</dbReference>
<protein>
    <recommendedName>
        <fullName evidence="9">Cytochrome P450</fullName>
    </recommendedName>
</protein>
<dbReference type="InterPro" id="IPR036396">
    <property type="entry name" value="Cyt_P450_sf"/>
</dbReference>
<organism evidence="7 8">
    <name type="scientific">Globisporangium ultimum (strain ATCC 200006 / CBS 805.95 / DAOM BR144)</name>
    <name type="common">Pythium ultimum</name>
    <dbReference type="NCBI Taxonomy" id="431595"/>
    <lineage>
        <taxon>Eukaryota</taxon>
        <taxon>Sar</taxon>
        <taxon>Stramenopiles</taxon>
        <taxon>Oomycota</taxon>
        <taxon>Peronosporomycetes</taxon>
        <taxon>Pythiales</taxon>
        <taxon>Pythiaceae</taxon>
        <taxon>Globisporangium</taxon>
    </lineage>
</organism>
<dbReference type="GO" id="GO:0004497">
    <property type="term" value="F:monooxygenase activity"/>
    <property type="evidence" value="ECO:0007669"/>
    <property type="project" value="InterPro"/>
</dbReference>
<reference evidence="8" key="1">
    <citation type="journal article" date="2010" name="Genome Biol.">
        <title>Genome sequence of the necrotrophic plant pathogen Pythium ultimum reveals original pathogenicity mechanisms and effector repertoire.</title>
        <authorList>
            <person name="Levesque C.A."/>
            <person name="Brouwer H."/>
            <person name="Cano L."/>
            <person name="Hamilton J.P."/>
            <person name="Holt C."/>
            <person name="Huitema E."/>
            <person name="Raffaele S."/>
            <person name="Robideau G.P."/>
            <person name="Thines M."/>
            <person name="Win J."/>
            <person name="Zerillo M.M."/>
            <person name="Beakes G.W."/>
            <person name="Boore J.L."/>
            <person name="Busam D."/>
            <person name="Dumas B."/>
            <person name="Ferriera S."/>
            <person name="Fuerstenberg S.I."/>
            <person name="Gachon C.M."/>
            <person name="Gaulin E."/>
            <person name="Govers F."/>
            <person name="Grenville-Briggs L."/>
            <person name="Horner N."/>
            <person name="Hostetler J."/>
            <person name="Jiang R.H."/>
            <person name="Johnson J."/>
            <person name="Krajaejun T."/>
            <person name="Lin H."/>
            <person name="Meijer H.J."/>
            <person name="Moore B."/>
            <person name="Morris P."/>
            <person name="Phuntmart V."/>
            <person name="Puiu D."/>
            <person name="Shetty J."/>
            <person name="Stajich J.E."/>
            <person name="Tripathy S."/>
            <person name="Wawra S."/>
            <person name="van West P."/>
            <person name="Whitty B.R."/>
            <person name="Coutinho P.M."/>
            <person name="Henrissat B."/>
            <person name="Martin F."/>
            <person name="Thomas P.D."/>
            <person name="Tyler B.M."/>
            <person name="De Vries R.P."/>
            <person name="Kamoun S."/>
            <person name="Yandell M."/>
            <person name="Tisserat N."/>
            <person name="Buell C.R."/>
        </authorList>
    </citation>
    <scope>NUCLEOTIDE SEQUENCE</scope>
    <source>
        <strain evidence="8">DAOM:BR144</strain>
    </source>
</reference>
<dbReference type="OMA" id="SWFVKCE"/>
<evidence type="ECO:0000256" key="2">
    <source>
        <dbReference type="ARBA" id="ARBA00022723"/>
    </source>
</evidence>
<keyword evidence="5" id="KW-0349">Heme</keyword>
<evidence type="ECO:0000256" key="5">
    <source>
        <dbReference type="PIRSR" id="PIRSR602401-1"/>
    </source>
</evidence>
<dbReference type="GO" id="GO:0016705">
    <property type="term" value="F:oxidoreductase activity, acting on paired donors, with incorporation or reduction of molecular oxygen"/>
    <property type="evidence" value="ECO:0007669"/>
    <property type="project" value="InterPro"/>
</dbReference>
<evidence type="ECO:0000313" key="7">
    <source>
        <dbReference type="EnsemblProtists" id="PYU1_T011821"/>
    </source>
</evidence>
<dbReference type="AlphaFoldDB" id="K3X3M2"/>
<dbReference type="Gene3D" id="1.10.630.10">
    <property type="entry name" value="Cytochrome P450"/>
    <property type="match status" value="1"/>
</dbReference>
<evidence type="ECO:0000256" key="6">
    <source>
        <dbReference type="SAM" id="SignalP"/>
    </source>
</evidence>
<feature type="signal peptide" evidence="6">
    <location>
        <begin position="1"/>
        <end position="19"/>
    </location>
</feature>
<evidence type="ECO:0000256" key="1">
    <source>
        <dbReference type="ARBA" id="ARBA00010617"/>
    </source>
</evidence>
<dbReference type="eggNOG" id="KOG0157">
    <property type="taxonomic scope" value="Eukaryota"/>
</dbReference>
<comment type="similarity">
    <text evidence="1">Belongs to the cytochrome P450 family.</text>
</comment>
<keyword evidence="6" id="KW-0732">Signal</keyword>
<dbReference type="GO" id="GO:0005506">
    <property type="term" value="F:iron ion binding"/>
    <property type="evidence" value="ECO:0007669"/>
    <property type="project" value="InterPro"/>
</dbReference>
<dbReference type="SUPFAM" id="SSF48264">
    <property type="entry name" value="Cytochrome P450"/>
    <property type="match status" value="1"/>
</dbReference>
<name>K3X3M2_GLOUD</name>
<evidence type="ECO:0000256" key="3">
    <source>
        <dbReference type="ARBA" id="ARBA00023002"/>
    </source>
</evidence>
<dbReference type="HOGENOM" id="CLU_001570_27_2_1"/>
<evidence type="ECO:0000313" key="8">
    <source>
        <dbReference type="Proteomes" id="UP000019132"/>
    </source>
</evidence>
<dbReference type="EnsemblProtists" id="PYU1_T011821">
    <property type="protein sequence ID" value="PYU1_T011821"/>
    <property type="gene ID" value="PYU1_G011795"/>
</dbReference>
<dbReference type="PRINTS" id="PR00463">
    <property type="entry name" value="EP450I"/>
</dbReference>
<keyword evidence="3" id="KW-0560">Oxidoreductase</keyword>
<comment type="cofactor">
    <cofactor evidence="5">
        <name>heme</name>
        <dbReference type="ChEBI" id="CHEBI:30413"/>
    </cofactor>
</comment>
<dbReference type="InterPro" id="IPR001128">
    <property type="entry name" value="Cyt_P450"/>
</dbReference>
<dbReference type="InterPro" id="IPR002401">
    <property type="entry name" value="Cyt_P450_E_grp-I"/>
</dbReference>
<dbReference type="Proteomes" id="UP000019132">
    <property type="component" value="Unassembled WGS sequence"/>
</dbReference>
<reference evidence="7" key="3">
    <citation type="submission" date="2015-02" db="UniProtKB">
        <authorList>
            <consortium name="EnsemblProtists"/>
        </authorList>
    </citation>
    <scope>IDENTIFICATION</scope>
    <source>
        <strain evidence="7">DAOM BR144</strain>
    </source>
</reference>
<sequence length="516" mass="58769">MTALVCVALVGLLSYPLRALQRKQRIANGLKPLDGPKGVILLGILPKYIANKTRIYDFLEDLLKQFHGRMKLPWHLFFDGAIYVSHPEDVKHILSTNFDNYIKPPGFIAAFDELFAGSLFAMNHAHCADGGAKWKLQRKVAAKVFTTTNFKLFVEQIFDKYAREMATKIDQSEDGKCDMQDIARQYTLYSIFDITLGVPLTEVADVHAFGESIDFANEQSAARMFIKQHYRWLGWCMPSEYRLQREVAAIRKVTVKILAQRVVEPEHELAKRFDSLSMFVKKMRELENDEASLLDLDTLQRILHTFIFAGRDTTSSFITHTIYALCRHPEVQRKVADEISELTNNDSSDNHGGSVLSYDGIKNLRYLDAVVHEALRMYPPVPFNIKRAAEDDHLPDGTFVPAGCDLAYSPWYMGRNSAMWMPDPLVFRPERWLEMATRPTAFEFPVFQAGPRICIGMNMAVLQAKMFVATMVQRFDGMKIQDGQQQERGYVLRSTLTMDGGLPLQMVSRAKPSTIT</sequence>
<reference evidence="8" key="2">
    <citation type="submission" date="2010-04" db="EMBL/GenBank/DDBJ databases">
        <authorList>
            <person name="Buell R."/>
            <person name="Hamilton J."/>
            <person name="Hostetler J."/>
        </authorList>
    </citation>
    <scope>NUCLEOTIDE SEQUENCE [LARGE SCALE GENOMIC DNA]</scope>
    <source>
        <strain evidence="8">DAOM:BR144</strain>
    </source>
</reference>
<dbReference type="EMBL" id="GL376637">
    <property type="status" value="NOT_ANNOTATED_CDS"/>
    <property type="molecule type" value="Genomic_DNA"/>
</dbReference>